<proteinExistence type="predicted"/>
<dbReference type="Gene3D" id="3.90.1150.10">
    <property type="entry name" value="Aspartate Aminotransferase, domain 1"/>
    <property type="match status" value="1"/>
</dbReference>
<organism evidence="1 2">
    <name type="scientific">Actinokineospora soli</name>
    <dbReference type="NCBI Taxonomy" id="1048753"/>
    <lineage>
        <taxon>Bacteria</taxon>
        <taxon>Bacillati</taxon>
        <taxon>Actinomycetota</taxon>
        <taxon>Actinomycetes</taxon>
        <taxon>Pseudonocardiales</taxon>
        <taxon>Pseudonocardiaceae</taxon>
        <taxon>Actinokineospora</taxon>
    </lineage>
</organism>
<accession>A0ABW2TZ17</accession>
<dbReference type="InterPro" id="IPR015424">
    <property type="entry name" value="PyrdxlP-dep_Trfase"/>
</dbReference>
<protein>
    <recommendedName>
        <fullName evidence="3">Aminotransferase class I and II</fullName>
    </recommendedName>
</protein>
<dbReference type="SUPFAM" id="SSF53383">
    <property type="entry name" value="PLP-dependent transferases"/>
    <property type="match status" value="1"/>
</dbReference>
<name>A0ABW2TZ17_9PSEU</name>
<evidence type="ECO:0000313" key="1">
    <source>
        <dbReference type="EMBL" id="MFC7617965.1"/>
    </source>
</evidence>
<reference evidence="2" key="1">
    <citation type="journal article" date="2019" name="Int. J. Syst. Evol. Microbiol.">
        <title>The Global Catalogue of Microorganisms (GCM) 10K type strain sequencing project: providing services to taxonomists for standard genome sequencing and annotation.</title>
        <authorList>
            <consortium name="The Broad Institute Genomics Platform"/>
            <consortium name="The Broad Institute Genome Sequencing Center for Infectious Disease"/>
            <person name="Wu L."/>
            <person name="Ma J."/>
        </authorList>
    </citation>
    <scope>NUCLEOTIDE SEQUENCE [LARGE SCALE GENOMIC DNA]</scope>
    <source>
        <strain evidence="2">JCM 17695</strain>
    </source>
</reference>
<gene>
    <name evidence="1" type="ORF">ACFQV2_35760</name>
</gene>
<dbReference type="InterPro" id="IPR015422">
    <property type="entry name" value="PyrdxlP-dep_Trfase_small"/>
</dbReference>
<keyword evidence="2" id="KW-1185">Reference proteome</keyword>
<comment type="caution">
    <text evidence="1">The sequence shown here is derived from an EMBL/GenBank/DDBJ whole genome shotgun (WGS) entry which is preliminary data.</text>
</comment>
<evidence type="ECO:0008006" key="3">
    <source>
        <dbReference type="Google" id="ProtNLM"/>
    </source>
</evidence>
<evidence type="ECO:0000313" key="2">
    <source>
        <dbReference type="Proteomes" id="UP001596512"/>
    </source>
</evidence>
<dbReference type="EMBL" id="JBHTEY010000004">
    <property type="protein sequence ID" value="MFC7617965.1"/>
    <property type="molecule type" value="Genomic_DNA"/>
</dbReference>
<dbReference type="Proteomes" id="UP001596512">
    <property type="component" value="Unassembled WGS sequence"/>
</dbReference>
<sequence length="70" mass="7325">MGRAARGVDVGALLTAAEERGVTFVKGTDFLLEGGASTLRMAYSGVRTDQIEEGVTRIADALRSLRVGAN</sequence>